<dbReference type="AlphaFoldDB" id="D5EKQ3"/>
<evidence type="ECO:0000313" key="3">
    <source>
        <dbReference type="Proteomes" id="UP000000925"/>
    </source>
</evidence>
<dbReference type="STRING" id="583355.Caka_1942"/>
<feature type="signal peptide" evidence="1">
    <location>
        <begin position="1"/>
        <end position="21"/>
    </location>
</feature>
<dbReference type="OrthoDB" id="190410at2"/>
<dbReference type="RefSeq" id="WP_013043682.1">
    <property type="nucleotide sequence ID" value="NC_014008.1"/>
</dbReference>
<accession>D5EKQ3</accession>
<dbReference type="KEGG" id="caa:Caka_1942"/>
<keyword evidence="1" id="KW-0732">Signal</keyword>
<keyword evidence="3" id="KW-1185">Reference proteome</keyword>
<reference evidence="2 3" key="1">
    <citation type="journal article" date="2010" name="Stand. Genomic Sci.">
        <title>Complete genome sequence of Coraliomargarita akajimensis type strain (04OKA010-24).</title>
        <authorList>
            <person name="Mavromatis K."/>
            <person name="Abt B."/>
            <person name="Brambilla E."/>
            <person name="Lapidus A."/>
            <person name="Copeland A."/>
            <person name="Deshpande S."/>
            <person name="Nolan M."/>
            <person name="Lucas S."/>
            <person name="Tice H."/>
            <person name="Cheng J.F."/>
            <person name="Han C."/>
            <person name="Detter J.C."/>
            <person name="Woyke T."/>
            <person name="Goodwin L."/>
            <person name="Pitluck S."/>
            <person name="Held B."/>
            <person name="Brettin T."/>
            <person name="Tapia R."/>
            <person name="Ivanova N."/>
            <person name="Mikhailova N."/>
            <person name="Pati A."/>
            <person name="Liolios K."/>
            <person name="Chen A."/>
            <person name="Palaniappan K."/>
            <person name="Land M."/>
            <person name="Hauser L."/>
            <person name="Chang Y.J."/>
            <person name="Jeffries C.D."/>
            <person name="Rohde M."/>
            <person name="Goker M."/>
            <person name="Bristow J."/>
            <person name="Eisen J.A."/>
            <person name="Markowitz V."/>
            <person name="Hugenholtz P."/>
            <person name="Klenk H.P."/>
            <person name="Kyrpides N.C."/>
        </authorList>
    </citation>
    <scope>NUCLEOTIDE SEQUENCE [LARGE SCALE GENOMIC DNA]</scope>
    <source>
        <strain evidence="3">DSM 45221 / IAM 15411 / JCM 23193 / KCTC 12865</strain>
    </source>
</reference>
<dbReference type="HOGENOM" id="CLU_1413052_0_0_0"/>
<name>D5EKQ3_CORAD</name>
<evidence type="ECO:0000313" key="2">
    <source>
        <dbReference type="EMBL" id="ADE54960.1"/>
    </source>
</evidence>
<evidence type="ECO:0000256" key="1">
    <source>
        <dbReference type="SAM" id="SignalP"/>
    </source>
</evidence>
<sequence length="192" mass="21398">MLRKLAVLLALFFAASAVATAQDVVVDKVDFKSLRDSWVQVEIQLSCVGNSAADARDPKYLENIKVKPYLAYPKGESTSDFVYFTSEVEIMIMEARDKNRVYFYIPGLIIDRDRLKFPKYYYVELEVNGQPVEPSKKSFYGVADSSLPNLKSSAESGAAVNSGALIPYYHAPSEVLGGVRDLPIVVRRDGKE</sequence>
<protein>
    <submittedName>
        <fullName evidence="2">Uncharacterized protein</fullName>
    </submittedName>
</protein>
<gene>
    <name evidence="2" type="ordered locus">Caka_1942</name>
</gene>
<dbReference type="Proteomes" id="UP000000925">
    <property type="component" value="Chromosome"/>
</dbReference>
<organism evidence="2 3">
    <name type="scientific">Coraliomargarita akajimensis (strain DSM 45221 / IAM 15411 / JCM 23193 / KCTC 12865 / 04OKA010-24)</name>
    <dbReference type="NCBI Taxonomy" id="583355"/>
    <lineage>
        <taxon>Bacteria</taxon>
        <taxon>Pseudomonadati</taxon>
        <taxon>Verrucomicrobiota</taxon>
        <taxon>Opitutia</taxon>
        <taxon>Puniceicoccales</taxon>
        <taxon>Coraliomargaritaceae</taxon>
        <taxon>Coraliomargarita</taxon>
    </lineage>
</organism>
<dbReference type="EMBL" id="CP001998">
    <property type="protein sequence ID" value="ADE54960.1"/>
    <property type="molecule type" value="Genomic_DNA"/>
</dbReference>
<feature type="chain" id="PRO_5003070789" evidence="1">
    <location>
        <begin position="22"/>
        <end position="192"/>
    </location>
</feature>
<proteinExistence type="predicted"/>